<feature type="domain" description="C2H2-type" evidence="13">
    <location>
        <begin position="718"/>
        <end position="749"/>
    </location>
</feature>
<dbReference type="SUPFAM" id="SSF54695">
    <property type="entry name" value="POZ domain"/>
    <property type="match status" value="1"/>
</dbReference>
<feature type="compositionally biased region" description="Polar residues" evidence="11">
    <location>
        <begin position="828"/>
        <end position="843"/>
    </location>
</feature>
<feature type="compositionally biased region" description="Basic and acidic residues" evidence="11">
    <location>
        <begin position="789"/>
        <end position="808"/>
    </location>
</feature>
<feature type="compositionally biased region" description="Basic and acidic residues" evidence="11">
    <location>
        <begin position="615"/>
        <end position="625"/>
    </location>
</feature>
<feature type="region of interest" description="Disordered" evidence="11">
    <location>
        <begin position="606"/>
        <end position="646"/>
    </location>
</feature>
<dbReference type="InterPro" id="IPR000210">
    <property type="entry name" value="BTB/POZ_dom"/>
</dbReference>
<dbReference type="CDD" id="cd18186">
    <property type="entry name" value="BTB_POZ_ZBTB_KLHL-like"/>
    <property type="match status" value="1"/>
</dbReference>
<dbReference type="InterPro" id="IPR050457">
    <property type="entry name" value="ZnFinger_BTB_dom_contain"/>
</dbReference>
<comment type="subcellular location">
    <subcellularLocation>
        <location evidence="1">Nucleus</location>
    </subcellularLocation>
</comment>
<evidence type="ECO:0000256" key="1">
    <source>
        <dbReference type="ARBA" id="ARBA00004123"/>
    </source>
</evidence>
<keyword evidence="15" id="KW-1185">Reference proteome</keyword>
<feature type="compositionally biased region" description="Basic and acidic residues" evidence="11">
    <location>
        <begin position="555"/>
        <end position="564"/>
    </location>
</feature>
<evidence type="ECO:0000313" key="14">
    <source>
        <dbReference type="EMBL" id="WAR01254.1"/>
    </source>
</evidence>
<feature type="domain" description="BTB" evidence="12">
    <location>
        <begin position="31"/>
        <end position="97"/>
    </location>
</feature>
<dbReference type="InterPro" id="IPR011333">
    <property type="entry name" value="SKP1/BTB/POZ_sf"/>
</dbReference>
<feature type="region of interest" description="Disordered" evidence="11">
    <location>
        <begin position="505"/>
        <end position="570"/>
    </location>
</feature>
<name>A0ABY7DW19_MYAAR</name>
<evidence type="ECO:0000313" key="15">
    <source>
        <dbReference type="Proteomes" id="UP001164746"/>
    </source>
</evidence>
<evidence type="ECO:0000256" key="8">
    <source>
        <dbReference type="ARBA" id="ARBA00023163"/>
    </source>
</evidence>
<sequence>MTEDYYTIQTQDHASTMLSDMFTLQKQGVMCDVILSAEDGEVMAHKVVLMAASKYFREKLSPVVSQRAAKICLKGISVVELANLVKYIYTGKLLVAKETMDITLEISEILELNGVIQGYNEIVSYETMKEKEASQTTEAGQAITPEKKDEAIKEALSKPISGEDGHLSQATSVASEIQNSGLKLPVITSSPSKPVTTKTIEATQTVASEYNFEVNPYEEQYVDVTVGSKTPTKDSNQTQSIPIVTPPRLQQMVDIPTEGPNITAEEAQHQDLLAVAIESLTDGSNMINRQKQGPEIERAVSSITPKTAPENVVIEKVNVDVEVGKSEDFINGKTCTKTLTMNAGKVNNEYGGQTEVYTVSLDPSTLKSPIIMPRKMKKRTSKEKKAEEAARTYRKKKNELLQTQYPIIPIGTVFDDAEGQQQIPIESEQQDFRFASLSKLRKKNQISENSIATNLNLECDEIIAGRDSFILSNDTAELVVEQESVVSSTSDIANAEGIDEATRIIKSETDDHTPSKSEQGSPKTPLKDDEKSSATKRKTRTPKKIALSDAETDSSDDKRRKTNIEGKVSMPMKDDGKIICIIDDEESNVKGSKTKFSAKETVPQVLQPKVRLKRHTDSEVDELVKKVKKQGQSPKGKVGQEDMNEKQNAEIQVDIESSKVTEGSKEVEDEDPFNEVMKNMNVELHKAGRMSKRQRKAVKRPDFEYDQQVAKKSKVTEYACQHDGCKALFKSVGELMEHQKTCSNKGAKNLFKLMKNEAKDEVPASPSKTIEAFQTKLVELPIIITHRNIRPEEKQSGDEQSGSEDKLVTDVGEEPVDKILPPKEETRSPSPASGAQKSDAWSQYGESPLTDKDLYRCNYSNCQTLADNLGCLKLHYAKFHKKRWDSGDEIMFQKKLKKLDELQGAISSDPAGSHIRTEVLYKCVACNMTSIDVKELDIHLADEHEGAQEVPTSILPLKCSHCPNIDIKDYEALTKHLEEVHDFVILKRNMPDKTNNGNSSSVNKTGRTRKRISLNKLPTEEFTHELLRRHQEYLKKPEKKYKFMSSVLAKNTLMPSFPQASPSIRNTTANKLYNMPKFSPKYTPITDFPGLGQLSGQLSGPWVPRVGSEVVVEQHHCHHGEVVIENVAGDPRVGSTILKLVSGQEEGEEQMIMITTNGIQSVVRSKDFYQTLLESGNESAQTLKVISTLLEAGEEIEIREEGEQVEIQNI</sequence>
<keyword evidence="9" id="KW-0539">Nucleus</keyword>
<dbReference type="Proteomes" id="UP001164746">
    <property type="component" value="Chromosome 4"/>
</dbReference>
<dbReference type="PANTHER" id="PTHR46105">
    <property type="entry name" value="AGAP004733-PA"/>
    <property type="match status" value="1"/>
</dbReference>
<keyword evidence="5" id="KW-0862">Zinc</keyword>
<evidence type="ECO:0000256" key="10">
    <source>
        <dbReference type="PROSITE-ProRule" id="PRU00042"/>
    </source>
</evidence>
<evidence type="ECO:0000259" key="13">
    <source>
        <dbReference type="PROSITE" id="PS50157"/>
    </source>
</evidence>
<dbReference type="PROSITE" id="PS50157">
    <property type="entry name" value="ZINC_FINGER_C2H2_2"/>
    <property type="match status" value="1"/>
</dbReference>
<feature type="region of interest" description="Disordered" evidence="11">
    <location>
        <begin position="788"/>
        <end position="843"/>
    </location>
</feature>
<dbReference type="EMBL" id="CP111015">
    <property type="protein sequence ID" value="WAR01254.1"/>
    <property type="molecule type" value="Genomic_DNA"/>
</dbReference>
<evidence type="ECO:0000256" key="9">
    <source>
        <dbReference type="ARBA" id="ARBA00023242"/>
    </source>
</evidence>
<dbReference type="PANTHER" id="PTHR46105:SF5">
    <property type="entry name" value="ZINC FINGER AND BTB DOMAIN-CONTAINING PROTEIN 44 ISOFORM X1"/>
    <property type="match status" value="1"/>
</dbReference>
<organism evidence="14 15">
    <name type="scientific">Mya arenaria</name>
    <name type="common">Soft-shell clam</name>
    <dbReference type="NCBI Taxonomy" id="6604"/>
    <lineage>
        <taxon>Eukaryota</taxon>
        <taxon>Metazoa</taxon>
        <taxon>Spiralia</taxon>
        <taxon>Lophotrochozoa</taxon>
        <taxon>Mollusca</taxon>
        <taxon>Bivalvia</taxon>
        <taxon>Autobranchia</taxon>
        <taxon>Heteroconchia</taxon>
        <taxon>Euheterodonta</taxon>
        <taxon>Imparidentia</taxon>
        <taxon>Neoheterodontei</taxon>
        <taxon>Myida</taxon>
        <taxon>Myoidea</taxon>
        <taxon>Myidae</taxon>
        <taxon>Mya</taxon>
    </lineage>
</organism>
<keyword evidence="4 10" id="KW-0863">Zinc-finger</keyword>
<dbReference type="InterPro" id="IPR013087">
    <property type="entry name" value="Znf_C2H2_type"/>
</dbReference>
<evidence type="ECO:0000256" key="3">
    <source>
        <dbReference type="ARBA" id="ARBA00022737"/>
    </source>
</evidence>
<keyword evidence="3" id="KW-0677">Repeat</keyword>
<keyword evidence="6" id="KW-0805">Transcription regulation</keyword>
<feature type="compositionally biased region" description="Basic residues" evidence="11">
    <location>
        <begin position="534"/>
        <end position="543"/>
    </location>
</feature>
<keyword evidence="7" id="KW-0238">DNA-binding</keyword>
<protein>
    <submittedName>
        <fullName evidence="14">KELC-like protein</fullName>
    </submittedName>
</protein>
<proteinExistence type="predicted"/>
<dbReference type="SMART" id="SM00355">
    <property type="entry name" value="ZnF_C2H2"/>
    <property type="match status" value="4"/>
</dbReference>
<keyword evidence="8" id="KW-0804">Transcription</keyword>
<gene>
    <name evidence="14" type="ORF">MAR_007812</name>
</gene>
<keyword evidence="2" id="KW-0479">Metal-binding</keyword>
<evidence type="ECO:0000259" key="12">
    <source>
        <dbReference type="PROSITE" id="PS50097"/>
    </source>
</evidence>
<evidence type="ECO:0000256" key="11">
    <source>
        <dbReference type="SAM" id="MobiDB-lite"/>
    </source>
</evidence>
<dbReference type="Pfam" id="PF00651">
    <property type="entry name" value="BTB"/>
    <property type="match status" value="1"/>
</dbReference>
<reference evidence="14" key="1">
    <citation type="submission" date="2022-11" db="EMBL/GenBank/DDBJ databases">
        <title>Centuries of genome instability and evolution in soft-shell clam transmissible cancer (bioRxiv).</title>
        <authorList>
            <person name="Hart S.F.M."/>
            <person name="Yonemitsu M.A."/>
            <person name="Giersch R.M."/>
            <person name="Beal B.F."/>
            <person name="Arriagada G."/>
            <person name="Davis B.W."/>
            <person name="Ostrander E.A."/>
            <person name="Goff S.P."/>
            <person name="Metzger M.J."/>
        </authorList>
    </citation>
    <scope>NUCLEOTIDE SEQUENCE</scope>
    <source>
        <strain evidence="14">MELC-2E11</strain>
        <tissue evidence="14">Siphon/mantle</tissue>
    </source>
</reference>
<evidence type="ECO:0000256" key="7">
    <source>
        <dbReference type="ARBA" id="ARBA00023125"/>
    </source>
</evidence>
<evidence type="ECO:0000256" key="5">
    <source>
        <dbReference type="ARBA" id="ARBA00022833"/>
    </source>
</evidence>
<dbReference type="PROSITE" id="PS50097">
    <property type="entry name" value="BTB"/>
    <property type="match status" value="1"/>
</dbReference>
<dbReference type="SMART" id="SM00225">
    <property type="entry name" value="BTB"/>
    <property type="match status" value="1"/>
</dbReference>
<dbReference type="Gene3D" id="3.30.710.10">
    <property type="entry name" value="Potassium Channel Kv1.1, Chain A"/>
    <property type="match status" value="1"/>
</dbReference>
<feature type="compositionally biased region" description="Basic and acidic residues" evidence="11">
    <location>
        <begin position="505"/>
        <end position="515"/>
    </location>
</feature>
<evidence type="ECO:0000256" key="6">
    <source>
        <dbReference type="ARBA" id="ARBA00023015"/>
    </source>
</evidence>
<accession>A0ABY7DW19</accession>
<evidence type="ECO:0000256" key="4">
    <source>
        <dbReference type="ARBA" id="ARBA00022771"/>
    </source>
</evidence>
<evidence type="ECO:0000256" key="2">
    <source>
        <dbReference type="ARBA" id="ARBA00022723"/>
    </source>
</evidence>
<feature type="compositionally biased region" description="Basic and acidic residues" evidence="11">
    <location>
        <begin position="815"/>
        <end position="827"/>
    </location>
</feature>